<dbReference type="AlphaFoldDB" id="A0A9W6G0H4"/>
<comment type="caution">
    <text evidence="2">The sequence shown here is derived from an EMBL/GenBank/DDBJ whole genome shotgun (WGS) entry which is preliminary data.</text>
</comment>
<evidence type="ECO:0000313" key="3">
    <source>
        <dbReference type="Proteomes" id="UP001144352"/>
    </source>
</evidence>
<dbReference type="Proteomes" id="UP001144352">
    <property type="component" value="Unassembled WGS sequence"/>
</dbReference>
<evidence type="ECO:0000313" key="2">
    <source>
        <dbReference type="EMBL" id="GLI38184.1"/>
    </source>
</evidence>
<dbReference type="SUPFAM" id="SSF141868">
    <property type="entry name" value="EAL domain-like"/>
    <property type="match status" value="1"/>
</dbReference>
<dbReference type="InterPro" id="IPR035919">
    <property type="entry name" value="EAL_sf"/>
</dbReference>
<proteinExistence type="predicted"/>
<accession>A0A9W6G0H4</accession>
<dbReference type="Pfam" id="PF00563">
    <property type="entry name" value="EAL"/>
    <property type="match status" value="1"/>
</dbReference>
<gene>
    <name evidence="2" type="ORF">GHYDROH2_16850</name>
</gene>
<protein>
    <recommendedName>
        <fullName evidence="1">EAL domain-containing protein</fullName>
    </recommendedName>
</protein>
<name>A0A9W6G0H4_9BACT</name>
<sequence>MTGKSGVDMSIVKSIATLAKGLGIRTVGEYVESEDILKAVEGVGLTYAQGFHVGVPSPELIIAEHPGTFDS</sequence>
<keyword evidence="3" id="KW-1185">Reference proteome</keyword>
<feature type="domain" description="EAL" evidence="1">
    <location>
        <begin position="1"/>
        <end position="70"/>
    </location>
</feature>
<organism evidence="2 3">
    <name type="scientific">Geobacter hydrogenophilus</name>
    <dbReference type="NCBI Taxonomy" id="40983"/>
    <lineage>
        <taxon>Bacteria</taxon>
        <taxon>Pseudomonadati</taxon>
        <taxon>Thermodesulfobacteriota</taxon>
        <taxon>Desulfuromonadia</taxon>
        <taxon>Geobacterales</taxon>
        <taxon>Geobacteraceae</taxon>
        <taxon>Geobacter</taxon>
    </lineage>
</organism>
<dbReference type="Gene3D" id="3.20.20.450">
    <property type="entry name" value="EAL domain"/>
    <property type="match status" value="1"/>
</dbReference>
<evidence type="ECO:0000259" key="1">
    <source>
        <dbReference type="PROSITE" id="PS50883"/>
    </source>
</evidence>
<dbReference type="InterPro" id="IPR001633">
    <property type="entry name" value="EAL_dom"/>
</dbReference>
<dbReference type="EMBL" id="BSDS01000001">
    <property type="protein sequence ID" value="GLI38184.1"/>
    <property type="molecule type" value="Genomic_DNA"/>
</dbReference>
<dbReference type="PROSITE" id="PS50883">
    <property type="entry name" value="EAL"/>
    <property type="match status" value="1"/>
</dbReference>
<reference evidence="2" key="1">
    <citation type="submission" date="2022-12" db="EMBL/GenBank/DDBJ databases">
        <title>Reference genome sequencing for broad-spectrum identification of bacterial and archaeal isolates by mass spectrometry.</title>
        <authorList>
            <person name="Sekiguchi Y."/>
            <person name="Tourlousse D.M."/>
        </authorList>
    </citation>
    <scope>NUCLEOTIDE SEQUENCE</scope>
    <source>
        <strain evidence="2">H2</strain>
    </source>
</reference>